<protein>
    <submittedName>
        <fullName evidence="1">Carbohydrate-binding domain-containing protein</fullName>
    </submittedName>
</protein>
<name>A0A641S869_BACOV</name>
<evidence type="ECO:0000313" key="1">
    <source>
        <dbReference type="EMBL" id="KAA4028754.1"/>
    </source>
</evidence>
<dbReference type="InterPro" id="IPR025584">
    <property type="entry name" value="Cthe_2159"/>
</dbReference>
<reference evidence="1" key="1">
    <citation type="journal article" date="2019" name="Nat. Med.">
        <title>A library of human gut bacterial isolates paired with longitudinal multiomics data enables mechanistic microbiome research.</title>
        <authorList>
            <person name="Poyet M."/>
            <person name="Groussin M."/>
            <person name="Gibbons S.M."/>
            <person name="Avila-Pacheco J."/>
            <person name="Jiang X."/>
            <person name="Kearney S.M."/>
            <person name="Perrotta A.R."/>
            <person name="Berdy B."/>
            <person name="Zhao S."/>
            <person name="Lieberman T.D."/>
            <person name="Swanson P.K."/>
            <person name="Smith M."/>
            <person name="Roesemann S."/>
            <person name="Alexander J.E."/>
            <person name="Rich S.A."/>
            <person name="Livny J."/>
            <person name="Vlamakis H."/>
            <person name="Clish C."/>
            <person name="Bullock K."/>
            <person name="Deik A."/>
            <person name="Scott J."/>
            <person name="Pierce K.A."/>
            <person name="Xavier R.J."/>
            <person name="Alm E.J."/>
        </authorList>
    </citation>
    <scope>NUCLEOTIDE SEQUENCE</scope>
    <source>
        <strain evidence="1">BIOML-A147</strain>
    </source>
</reference>
<dbReference type="Pfam" id="PF14262">
    <property type="entry name" value="Cthe_2159"/>
    <property type="match status" value="1"/>
</dbReference>
<dbReference type="EMBL" id="VWKO01000114">
    <property type="protein sequence ID" value="KAA4028754.1"/>
    <property type="molecule type" value="Genomic_DNA"/>
</dbReference>
<dbReference type="AlphaFoldDB" id="A0A641S869"/>
<gene>
    <name evidence="1" type="ORF">F3D60_16090</name>
</gene>
<proteinExistence type="predicted"/>
<feature type="non-terminal residue" evidence="1">
    <location>
        <position position="424"/>
    </location>
</feature>
<comment type="caution">
    <text evidence="1">The sequence shown here is derived from an EMBL/GenBank/DDBJ whole genome shotgun (WGS) entry which is preliminary data.</text>
</comment>
<organism evidence="1">
    <name type="scientific">Bacteroides ovatus</name>
    <dbReference type="NCBI Taxonomy" id="28116"/>
    <lineage>
        <taxon>Bacteria</taxon>
        <taxon>Pseudomonadati</taxon>
        <taxon>Bacteroidota</taxon>
        <taxon>Bacteroidia</taxon>
        <taxon>Bacteroidales</taxon>
        <taxon>Bacteroidaceae</taxon>
        <taxon>Bacteroides</taxon>
    </lineage>
</organism>
<sequence length="424" mass="43320">MKRIVLFWIPLLLLLLVNCTTESFDFGDQEGILVGGSGGGGSSQPNPTIPEGSEDLLGFTIAFDESDKTAYGSMSETVTSDDDFIENSQFASVVTIIYNGTTAAVSNGVSGVEVSSNGAHVVVNSTVSGVEYVLSGTTTNGSFKVYSEKKFKLSLAGVSILNPVGAAINIQSSKRVFVVCADETTNVLTDGSSYTATTDGEDMKACLFSEGQLIFSGGGSLTVTGNYKHAITSDDYVRFRSGCNITVASAKKDGIHTNESVIIGGGILNISSDGDAIQCEEGGITMTGGFAKLSTTDNKAHGLKSCLDVVISGGAIQAQVAGAASKGISCDGNLTISGGKLTAFTSQTALYEDNDLSSCAGIKCDGNILITGGEIAIQSTGGAGKGINCDGSITINDGTVKVITTGTQCVYGKLDSSAKGIKAN</sequence>
<accession>A0A641S869</accession>